<dbReference type="GO" id="GO:0000981">
    <property type="term" value="F:DNA-binding transcription factor activity, RNA polymerase II-specific"/>
    <property type="evidence" value="ECO:0007669"/>
    <property type="project" value="TreeGrafter"/>
</dbReference>
<dbReference type="GO" id="GO:0005634">
    <property type="term" value="C:nucleus"/>
    <property type="evidence" value="ECO:0007669"/>
    <property type="project" value="UniProtKB-ARBA"/>
</dbReference>
<evidence type="ECO:0000313" key="7">
    <source>
        <dbReference type="EMBL" id="PFH51628.1"/>
    </source>
</evidence>
<proteinExistence type="predicted"/>
<name>A0A2A9NNE9_9AGAR</name>
<dbReference type="InterPro" id="IPR036236">
    <property type="entry name" value="Znf_C2H2_sf"/>
</dbReference>
<keyword evidence="1" id="KW-0479">Metal-binding</keyword>
<dbReference type="OrthoDB" id="8117402at2759"/>
<gene>
    <name evidence="7" type="ORF">AMATHDRAFT_2904</name>
</gene>
<evidence type="ECO:0000259" key="6">
    <source>
        <dbReference type="PROSITE" id="PS50157"/>
    </source>
</evidence>
<dbReference type="Gene3D" id="3.30.160.60">
    <property type="entry name" value="Classic Zinc Finger"/>
    <property type="match status" value="1"/>
</dbReference>
<dbReference type="GO" id="GO:0000978">
    <property type="term" value="F:RNA polymerase II cis-regulatory region sequence-specific DNA binding"/>
    <property type="evidence" value="ECO:0007669"/>
    <property type="project" value="TreeGrafter"/>
</dbReference>
<evidence type="ECO:0000256" key="1">
    <source>
        <dbReference type="ARBA" id="ARBA00022723"/>
    </source>
</evidence>
<evidence type="ECO:0000256" key="5">
    <source>
        <dbReference type="PROSITE-ProRule" id="PRU00042"/>
    </source>
</evidence>
<dbReference type="InterPro" id="IPR050329">
    <property type="entry name" value="GLI_C2H2-zinc-finger"/>
</dbReference>
<dbReference type="PROSITE" id="PS00028">
    <property type="entry name" value="ZINC_FINGER_C2H2_1"/>
    <property type="match status" value="3"/>
</dbReference>
<dbReference type="STRING" id="703135.A0A2A9NNE9"/>
<dbReference type="SUPFAM" id="SSF57667">
    <property type="entry name" value="beta-beta-alpha zinc fingers"/>
    <property type="match status" value="1"/>
</dbReference>
<dbReference type="GO" id="GO:0008270">
    <property type="term" value="F:zinc ion binding"/>
    <property type="evidence" value="ECO:0007669"/>
    <property type="project" value="UniProtKB-KW"/>
</dbReference>
<accession>A0A2A9NNE9</accession>
<dbReference type="EMBL" id="KZ301986">
    <property type="protein sequence ID" value="PFH51628.1"/>
    <property type="molecule type" value="Genomic_DNA"/>
</dbReference>
<organism evidence="7 8">
    <name type="scientific">Amanita thiersii Skay4041</name>
    <dbReference type="NCBI Taxonomy" id="703135"/>
    <lineage>
        <taxon>Eukaryota</taxon>
        <taxon>Fungi</taxon>
        <taxon>Dikarya</taxon>
        <taxon>Basidiomycota</taxon>
        <taxon>Agaricomycotina</taxon>
        <taxon>Agaricomycetes</taxon>
        <taxon>Agaricomycetidae</taxon>
        <taxon>Agaricales</taxon>
        <taxon>Pluteineae</taxon>
        <taxon>Amanitaceae</taxon>
        <taxon>Amanita</taxon>
    </lineage>
</organism>
<evidence type="ECO:0000313" key="8">
    <source>
        <dbReference type="Proteomes" id="UP000242287"/>
    </source>
</evidence>
<dbReference type="InterPro" id="IPR013087">
    <property type="entry name" value="Znf_C2H2_type"/>
</dbReference>
<dbReference type="PANTHER" id="PTHR19818">
    <property type="entry name" value="ZINC FINGER PROTEIN ZIC AND GLI"/>
    <property type="match status" value="1"/>
</dbReference>
<protein>
    <recommendedName>
        <fullName evidence="6">C2H2-type domain-containing protein</fullName>
    </recommendedName>
</protein>
<dbReference type="AlphaFoldDB" id="A0A2A9NNE9"/>
<reference evidence="7 8" key="1">
    <citation type="submission" date="2014-02" db="EMBL/GenBank/DDBJ databases">
        <title>Transposable element dynamics among asymbiotic and ectomycorrhizal Amanita fungi.</title>
        <authorList>
            <consortium name="DOE Joint Genome Institute"/>
            <person name="Hess J."/>
            <person name="Skrede I."/>
            <person name="Wolfe B."/>
            <person name="LaButti K."/>
            <person name="Ohm R.A."/>
            <person name="Grigoriev I.V."/>
            <person name="Pringle A."/>
        </authorList>
    </citation>
    <scope>NUCLEOTIDE SEQUENCE [LARGE SCALE GENOMIC DNA]</scope>
    <source>
        <strain evidence="7 8">SKay4041</strain>
    </source>
</reference>
<evidence type="ECO:0000256" key="4">
    <source>
        <dbReference type="ARBA" id="ARBA00022833"/>
    </source>
</evidence>
<sequence length="378" mass="41449">MALTLPIEEVARLQVSFKVSLPEGKLTFEMSPNASVDVTDSSMASLRGLKLHFQGAHDSSGLSLNVWASCQQEGSSNPPPLFVTGDGPPFRNTTQVQSPFSSVDNHSQKRHVEAVGEELTGRILSAPLSVPTPSYPLGFECQSPANPLLNGTCNDMAWEENEQFAYINSLDIYSAQCSGGGAGTSAAFNSPKAESGFVTDSSSTDTCTSTSPCSTSYTSSPKFWHPPFTSPLCHTASSPSQDGCGTLETSSLLSSADTEMARYTAESLDNQIATISRPYPCLMANCDRWFKRDYTRRVHMLTHLRVRERQPFACTVPDCYERFSRKHDRLRHEVGRHGVEGQWKCSSCNRFFSSNVTMERHFQDKHGKGHGILRPGGK</sequence>
<keyword evidence="3 5" id="KW-0863">Zinc-finger</keyword>
<dbReference type="Proteomes" id="UP000242287">
    <property type="component" value="Unassembled WGS sequence"/>
</dbReference>
<dbReference type="PROSITE" id="PS50157">
    <property type="entry name" value="ZINC_FINGER_C2H2_2"/>
    <property type="match status" value="1"/>
</dbReference>
<keyword evidence="4" id="KW-0862">Zinc</keyword>
<evidence type="ECO:0000256" key="3">
    <source>
        <dbReference type="ARBA" id="ARBA00022771"/>
    </source>
</evidence>
<feature type="domain" description="C2H2-type" evidence="6">
    <location>
        <begin position="343"/>
        <end position="375"/>
    </location>
</feature>
<dbReference type="GO" id="GO:0045944">
    <property type="term" value="P:positive regulation of transcription by RNA polymerase II"/>
    <property type="evidence" value="ECO:0007669"/>
    <property type="project" value="UniProtKB-ARBA"/>
</dbReference>
<keyword evidence="8" id="KW-1185">Reference proteome</keyword>
<keyword evidence="2" id="KW-0677">Repeat</keyword>
<evidence type="ECO:0000256" key="2">
    <source>
        <dbReference type="ARBA" id="ARBA00022737"/>
    </source>
</evidence>
<dbReference type="SMART" id="SM00355">
    <property type="entry name" value="ZnF_C2H2"/>
    <property type="match status" value="3"/>
</dbReference>
<dbReference type="PANTHER" id="PTHR19818:SF139">
    <property type="entry name" value="PAIR-RULE PROTEIN ODD-PAIRED"/>
    <property type="match status" value="1"/>
</dbReference>